<dbReference type="EMBL" id="JAASQR010000002">
    <property type="protein sequence ID" value="NIJ16495.1"/>
    <property type="molecule type" value="Genomic_DNA"/>
</dbReference>
<protein>
    <recommendedName>
        <fullName evidence="3">XRE family transcriptional regulator</fullName>
    </recommendedName>
</protein>
<reference evidence="1 2" key="1">
    <citation type="submission" date="2020-03" db="EMBL/GenBank/DDBJ databases">
        <title>Genomic Encyclopedia of Type Strains, Phase IV (KMG-IV): sequencing the most valuable type-strain genomes for metagenomic binning, comparative biology and taxonomic classification.</title>
        <authorList>
            <person name="Goeker M."/>
        </authorList>
    </citation>
    <scope>NUCLEOTIDE SEQUENCE [LARGE SCALE GENOMIC DNA]</scope>
    <source>
        <strain evidence="1 2">DSM 21299</strain>
    </source>
</reference>
<evidence type="ECO:0008006" key="3">
    <source>
        <dbReference type="Google" id="ProtNLM"/>
    </source>
</evidence>
<proteinExistence type="predicted"/>
<comment type="caution">
    <text evidence="1">The sequence shown here is derived from an EMBL/GenBank/DDBJ whole genome shotgun (WGS) entry which is preliminary data.</text>
</comment>
<accession>A0A846MF70</accession>
<dbReference type="AlphaFoldDB" id="A0A846MF70"/>
<sequence length="49" mass="5244">MTGMSERRLEAISRGDYLSRAELDALAIAWGVSAGDLIASMPSPHLVVE</sequence>
<evidence type="ECO:0000313" key="2">
    <source>
        <dbReference type="Proteomes" id="UP000576821"/>
    </source>
</evidence>
<name>A0A846MF70_9SPHN</name>
<organism evidence="1 2">
    <name type="scientific">Sphingobium vermicomposti</name>
    <dbReference type="NCBI Taxonomy" id="529005"/>
    <lineage>
        <taxon>Bacteria</taxon>
        <taxon>Pseudomonadati</taxon>
        <taxon>Pseudomonadota</taxon>
        <taxon>Alphaproteobacteria</taxon>
        <taxon>Sphingomonadales</taxon>
        <taxon>Sphingomonadaceae</taxon>
        <taxon>Sphingobium</taxon>
    </lineage>
</organism>
<gene>
    <name evidence="1" type="ORF">FHS54_001461</name>
</gene>
<evidence type="ECO:0000313" key="1">
    <source>
        <dbReference type="EMBL" id="NIJ16495.1"/>
    </source>
</evidence>
<keyword evidence="2" id="KW-1185">Reference proteome</keyword>
<dbReference type="Proteomes" id="UP000576821">
    <property type="component" value="Unassembled WGS sequence"/>
</dbReference>